<evidence type="ECO:0000313" key="7">
    <source>
        <dbReference type="EMBL" id="KAK3203234.1"/>
    </source>
</evidence>
<dbReference type="EMBL" id="WVTA01000011">
    <property type="protein sequence ID" value="KAK3203234.1"/>
    <property type="molecule type" value="Genomic_DNA"/>
</dbReference>
<feature type="compositionally biased region" description="Basic and acidic residues" evidence="5">
    <location>
        <begin position="535"/>
        <end position="553"/>
    </location>
</feature>
<evidence type="ECO:0000256" key="4">
    <source>
        <dbReference type="ARBA" id="ARBA00023136"/>
    </source>
</evidence>
<dbReference type="Proteomes" id="UP001280581">
    <property type="component" value="Unassembled WGS sequence"/>
</dbReference>
<feature type="region of interest" description="Disordered" evidence="5">
    <location>
        <begin position="1"/>
        <end position="112"/>
    </location>
</feature>
<accession>A0AAN6LSZ0</accession>
<dbReference type="PANTHER" id="PTHR31162">
    <property type="entry name" value="MALIC ACID TRANSPORT PROTEIN-RELATED"/>
    <property type="match status" value="1"/>
</dbReference>
<dbReference type="InterPro" id="IPR004695">
    <property type="entry name" value="SLAC1/Mae1/Ssu1/TehA"/>
</dbReference>
<feature type="compositionally biased region" description="Low complexity" evidence="5">
    <location>
        <begin position="14"/>
        <end position="25"/>
    </location>
</feature>
<feature type="compositionally biased region" description="Basic and acidic residues" evidence="5">
    <location>
        <begin position="68"/>
        <end position="90"/>
    </location>
</feature>
<dbReference type="Gene3D" id="1.50.10.150">
    <property type="entry name" value="Voltage-dependent anion channel"/>
    <property type="match status" value="1"/>
</dbReference>
<feature type="compositionally biased region" description="Basic and acidic residues" evidence="5">
    <location>
        <begin position="494"/>
        <end position="512"/>
    </location>
</feature>
<proteinExistence type="predicted"/>
<dbReference type="GO" id="GO:0016020">
    <property type="term" value="C:membrane"/>
    <property type="evidence" value="ECO:0007669"/>
    <property type="project" value="UniProtKB-SubCell"/>
</dbReference>
<feature type="transmembrane region" description="Helical" evidence="6">
    <location>
        <begin position="236"/>
        <end position="257"/>
    </location>
</feature>
<reference evidence="7 8" key="1">
    <citation type="submission" date="2021-02" db="EMBL/GenBank/DDBJ databases">
        <title>Genome assembly of Pseudopithomyces chartarum.</title>
        <authorList>
            <person name="Jauregui R."/>
            <person name="Singh J."/>
            <person name="Voisey C."/>
        </authorList>
    </citation>
    <scope>NUCLEOTIDE SEQUENCE [LARGE SCALE GENOMIC DNA]</scope>
    <source>
        <strain evidence="7 8">AGR01</strain>
    </source>
</reference>
<gene>
    <name evidence="7" type="ORF">GRF29_112g625251</name>
</gene>
<keyword evidence="4 6" id="KW-0472">Membrane</keyword>
<comment type="caution">
    <text evidence="7">The sequence shown here is derived from an EMBL/GenBank/DDBJ whole genome shotgun (WGS) entry which is preliminary data.</text>
</comment>
<evidence type="ECO:0008006" key="9">
    <source>
        <dbReference type="Google" id="ProtNLM"/>
    </source>
</evidence>
<organism evidence="7 8">
    <name type="scientific">Pseudopithomyces chartarum</name>
    <dbReference type="NCBI Taxonomy" id="1892770"/>
    <lineage>
        <taxon>Eukaryota</taxon>
        <taxon>Fungi</taxon>
        <taxon>Dikarya</taxon>
        <taxon>Ascomycota</taxon>
        <taxon>Pezizomycotina</taxon>
        <taxon>Dothideomycetes</taxon>
        <taxon>Pleosporomycetidae</taxon>
        <taxon>Pleosporales</taxon>
        <taxon>Massarineae</taxon>
        <taxon>Didymosphaeriaceae</taxon>
        <taxon>Pseudopithomyces</taxon>
    </lineage>
</organism>
<feature type="transmembrane region" description="Helical" evidence="6">
    <location>
        <begin position="452"/>
        <end position="475"/>
    </location>
</feature>
<evidence type="ECO:0000256" key="1">
    <source>
        <dbReference type="ARBA" id="ARBA00004141"/>
    </source>
</evidence>
<evidence type="ECO:0000313" key="8">
    <source>
        <dbReference type="Proteomes" id="UP001280581"/>
    </source>
</evidence>
<evidence type="ECO:0000256" key="3">
    <source>
        <dbReference type="ARBA" id="ARBA00022989"/>
    </source>
</evidence>
<evidence type="ECO:0000256" key="6">
    <source>
        <dbReference type="SAM" id="Phobius"/>
    </source>
</evidence>
<name>A0AAN6LSZ0_9PLEO</name>
<dbReference type="Pfam" id="PF03595">
    <property type="entry name" value="SLAC1"/>
    <property type="match status" value="1"/>
</dbReference>
<dbReference type="GO" id="GO:0015140">
    <property type="term" value="F:malate transmembrane transporter activity"/>
    <property type="evidence" value="ECO:0007669"/>
    <property type="project" value="InterPro"/>
</dbReference>
<dbReference type="InterPro" id="IPR038665">
    <property type="entry name" value="Voltage-dep_anion_channel_sf"/>
</dbReference>
<feature type="transmembrane region" description="Helical" evidence="6">
    <location>
        <begin position="158"/>
        <end position="183"/>
    </location>
</feature>
<dbReference type="InterPro" id="IPR030185">
    <property type="entry name" value="Mae1"/>
</dbReference>
<feature type="transmembrane region" description="Helical" evidence="6">
    <location>
        <begin position="130"/>
        <end position="152"/>
    </location>
</feature>
<feature type="transmembrane region" description="Helical" evidence="6">
    <location>
        <begin position="425"/>
        <end position="446"/>
    </location>
</feature>
<protein>
    <recommendedName>
        <fullName evidence="9">Malic acid transport protein</fullName>
    </recommendedName>
</protein>
<dbReference type="PANTHER" id="PTHR31162:SF3">
    <property type="entry name" value="TRANSPORTER_MALIC ACID TRANSPORT PROTEIN, PUTATIVE-RELATED"/>
    <property type="match status" value="1"/>
</dbReference>
<keyword evidence="8" id="KW-1185">Reference proteome</keyword>
<dbReference type="CDD" id="cd09317">
    <property type="entry name" value="TDT_Mae1_like"/>
    <property type="match status" value="1"/>
</dbReference>
<feature type="transmembrane region" description="Helical" evidence="6">
    <location>
        <begin position="299"/>
        <end position="326"/>
    </location>
</feature>
<feature type="transmembrane region" description="Helical" evidence="6">
    <location>
        <begin position="379"/>
        <end position="404"/>
    </location>
</feature>
<evidence type="ECO:0000256" key="5">
    <source>
        <dbReference type="SAM" id="MobiDB-lite"/>
    </source>
</evidence>
<keyword evidence="3 6" id="KW-1133">Transmembrane helix</keyword>
<feature type="compositionally biased region" description="Basic residues" evidence="5">
    <location>
        <begin position="91"/>
        <end position="100"/>
    </location>
</feature>
<evidence type="ECO:0000256" key="2">
    <source>
        <dbReference type="ARBA" id="ARBA00022692"/>
    </source>
</evidence>
<feature type="region of interest" description="Disordered" evidence="5">
    <location>
        <begin position="494"/>
        <end position="553"/>
    </location>
</feature>
<feature type="transmembrane region" description="Helical" evidence="6">
    <location>
        <begin position="269"/>
        <end position="287"/>
    </location>
</feature>
<keyword evidence="2 6" id="KW-0812">Transmembrane</keyword>
<feature type="compositionally biased region" description="Basic and acidic residues" evidence="5">
    <location>
        <begin position="45"/>
        <end position="54"/>
    </location>
</feature>
<feature type="transmembrane region" description="Helical" evidence="6">
    <location>
        <begin position="203"/>
        <end position="224"/>
    </location>
</feature>
<sequence length="553" mass="63118">MSVAKPQPQENPFSRSSIESNSSAAERLRWRDHPQVTSPGFEHSNPFEDGHVHAQDFFPSISEDDDGKEEKNGHSEQVDSEKKIEDEVTGKKNKRKKQKNRGSGEMGVMQGVERESDPRRKLSWRERVRHFTWTWFCMTMATGGIANVLYTVPYRFRGLYALGCIFFILNIFLFLFNIVMISLRFYWFPKTFKASFLHPTESLFIPAAIISFGTILINISQYGVDRTGYWLEITMSILYWTDCGLAICFSIGIYLIMWSTQTFTISQMTPVWIFPAYPLLIIGPHAGNLAPKVSDPNRALLIIISGYVIQGIGFLVSLMIYAAFIYRLMTQKLPKESLRPGMFISVGPSGFTIAGVVNMGQQLPKVVPPDFMGKGMGELAGKVGMICANFMGLWLWGLALWFFLVSVGAHWSCVRRGKMDFAMTWYSFIFPNTALTTATFAIAKALDGNKPIQYVGCAMTIMLIVAWLLVFAMMFRAVKIHQILWPQKQEDRTEGGWKQQTAEEQRRRRNEGGWDEFEEGRARGWSMTRTLSRRGRPEGDARKRGWSFRRDTT</sequence>
<comment type="subcellular location">
    <subcellularLocation>
        <location evidence="1">Membrane</location>
        <topology evidence="1">Multi-pass membrane protein</topology>
    </subcellularLocation>
</comment>
<dbReference type="AlphaFoldDB" id="A0AAN6LSZ0"/>